<keyword evidence="6" id="KW-0227">DNA damage</keyword>
<keyword evidence="8" id="KW-0460">Magnesium</keyword>
<comment type="catalytic activity">
    <reaction evidence="10">
        <text>8-oxo-dGTP + H2O = 8-oxo-dGMP + diphosphate + H(+)</text>
        <dbReference type="Rhea" id="RHEA:31575"/>
        <dbReference type="ChEBI" id="CHEBI:15377"/>
        <dbReference type="ChEBI" id="CHEBI:15378"/>
        <dbReference type="ChEBI" id="CHEBI:33019"/>
        <dbReference type="ChEBI" id="CHEBI:63224"/>
        <dbReference type="ChEBI" id="CHEBI:77896"/>
        <dbReference type="EC" id="3.6.1.55"/>
    </reaction>
</comment>
<evidence type="ECO:0000256" key="11">
    <source>
        <dbReference type="ARBA" id="ARBA00036904"/>
    </source>
</evidence>
<evidence type="ECO:0000256" key="14">
    <source>
        <dbReference type="ARBA" id="ARBA00041592"/>
    </source>
</evidence>
<keyword evidence="9" id="KW-0234">DNA repair</keyword>
<organism evidence="18 19">
    <name type="scientific">Dyella thiooxydans</name>
    <dbReference type="NCBI Taxonomy" id="445710"/>
    <lineage>
        <taxon>Bacteria</taxon>
        <taxon>Pseudomonadati</taxon>
        <taxon>Pseudomonadota</taxon>
        <taxon>Gammaproteobacteria</taxon>
        <taxon>Lysobacterales</taxon>
        <taxon>Rhodanobacteraceae</taxon>
        <taxon>Dyella</taxon>
    </lineage>
</organism>
<proteinExistence type="inferred from homology"/>
<keyword evidence="19" id="KW-1185">Reference proteome</keyword>
<keyword evidence="5" id="KW-0479">Metal-binding</keyword>
<dbReference type="STRING" id="445710.ATSB10_18510"/>
<evidence type="ECO:0000256" key="16">
    <source>
        <dbReference type="ARBA" id="ARBA00042798"/>
    </source>
</evidence>
<dbReference type="Proteomes" id="UP000077255">
    <property type="component" value="Chromosome"/>
</dbReference>
<keyword evidence="7" id="KW-0378">Hydrolase</keyword>
<evidence type="ECO:0000256" key="13">
    <source>
        <dbReference type="ARBA" id="ARBA00040794"/>
    </source>
</evidence>
<evidence type="ECO:0000256" key="12">
    <source>
        <dbReference type="ARBA" id="ARBA00038905"/>
    </source>
</evidence>
<accession>A0A161JD36</accession>
<evidence type="ECO:0000256" key="2">
    <source>
        <dbReference type="ARBA" id="ARBA00005582"/>
    </source>
</evidence>
<dbReference type="KEGG" id="dtx:ATSB10_18510"/>
<evidence type="ECO:0000256" key="1">
    <source>
        <dbReference type="ARBA" id="ARBA00001946"/>
    </source>
</evidence>
<dbReference type="AlphaFoldDB" id="A0A161JD36"/>
<feature type="domain" description="Nudix hydrolase" evidence="17">
    <location>
        <begin position="3"/>
        <end position="130"/>
    </location>
</feature>
<dbReference type="GO" id="GO:0044716">
    <property type="term" value="F:8-oxo-GDP phosphatase activity"/>
    <property type="evidence" value="ECO:0007669"/>
    <property type="project" value="TreeGrafter"/>
</dbReference>
<dbReference type="EMBL" id="CP014841">
    <property type="protein sequence ID" value="AND69305.1"/>
    <property type="molecule type" value="Genomic_DNA"/>
</dbReference>
<dbReference type="InterPro" id="IPR047127">
    <property type="entry name" value="MutT-like"/>
</dbReference>
<evidence type="ECO:0000256" key="15">
    <source>
        <dbReference type="ARBA" id="ARBA00041979"/>
    </source>
</evidence>
<sequence length="130" mass="13924">MPKPIRIVVAVIRDETGRVLLVRKRGATVFQQPGGKRDPGDADDVATLARELREELGVALVADSVRHLWRASAPAANEPGYVVEGEVYAVAVRGAPAACAEIEALCWVDPADPGAVPIARLSREHILSRL</sequence>
<dbReference type="GO" id="GO:0046872">
    <property type="term" value="F:metal ion binding"/>
    <property type="evidence" value="ECO:0007669"/>
    <property type="project" value="UniProtKB-KW"/>
</dbReference>
<gene>
    <name evidence="18" type="ORF">ATSB10_18510</name>
</gene>
<dbReference type="GO" id="GO:0035539">
    <property type="term" value="F:8-oxo-7,8-dihydrodeoxyguanosine triphosphate pyrophosphatase activity"/>
    <property type="evidence" value="ECO:0007669"/>
    <property type="project" value="UniProtKB-EC"/>
</dbReference>
<evidence type="ECO:0000256" key="9">
    <source>
        <dbReference type="ARBA" id="ARBA00023204"/>
    </source>
</evidence>
<dbReference type="EC" id="3.6.1.55" evidence="12"/>
<evidence type="ECO:0000256" key="6">
    <source>
        <dbReference type="ARBA" id="ARBA00022763"/>
    </source>
</evidence>
<dbReference type="PATRIC" id="fig|445710.3.peg.1849"/>
<evidence type="ECO:0000256" key="10">
    <source>
        <dbReference type="ARBA" id="ARBA00035861"/>
    </source>
</evidence>
<comment type="catalytic activity">
    <reaction evidence="11">
        <text>8-oxo-GTP + H2O = 8-oxo-GMP + diphosphate + H(+)</text>
        <dbReference type="Rhea" id="RHEA:67616"/>
        <dbReference type="ChEBI" id="CHEBI:15377"/>
        <dbReference type="ChEBI" id="CHEBI:15378"/>
        <dbReference type="ChEBI" id="CHEBI:33019"/>
        <dbReference type="ChEBI" id="CHEBI:143553"/>
        <dbReference type="ChEBI" id="CHEBI:145694"/>
    </reaction>
</comment>
<dbReference type="InterPro" id="IPR000086">
    <property type="entry name" value="NUDIX_hydrolase_dom"/>
</dbReference>
<evidence type="ECO:0000256" key="5">
    <source>
        <dbReference type="ARBA" id="ARBA00022723"/>
    </source>
</evidence>
<dbReference type="CDD" id="cd04690">
    <property type="entry name" value="NUDIX_Hydrolase"/>
    <property type="match status" value="1"/>
</dbReference>
<name>A0A161JD36_9GAMM</name>
<dbReference type="GO" id="GO:0006281">
    <property type="term" value="P:DNA repair"/>
    <property type="evidence" value="ECO:0007669"/>
    <property type="project" value="UniProtKB-KW"/>
</dbReference>
<dbReference type="Gene3D" id="3.90.79.10">
    <property type="entry name" value="Nucleoside Triphosphate Pyrophosphohydrolase"/>
    <property type="match status" value="1"/>
</dbReference>
<dbReference type="GO" id="GO:0006260">
    <property type="term" value="P:DNA replication"/>
    <property type="evidence" value="ECO:0007669"/>
    <property type="project" value="UniProtKB-KW"/>
</dbReference>
<dbReference type="Pfam" id="PF00293">
    <property type="entry name" value="NUDIX"/>
    <property type="match status" value="1"/>
</dbReference>
<evidence type="ECO:0000313" key="19">
    <source>
        <dbReference type="Proteomes" id="UP000077255"/>
    </source>
</evidence>
<evidence type="ECO:0000259" key="17">
    <source>
        <dbReference type="PROSITE" id="PS51462"/>
    </source>
</evidence>
<evidence type="ECO:0000256" key="3">
    <source>
        <dbReference type="ARBA" id="ARBA00022457"/>
    </source>
</evidence>
<dbReference type="RefSeq" id="WP_169816711.1">
    <property type="nucleotide sequence ID" value="NZ_CP014841.1"/>
</dbReference>
<dbReference type="GO" id="GO:0008413">
    <property type="term" value="F:8-oxo-7,8-dihydroguanosine triphosphate pyrophosphatase activity"/>
    <property type="evidence" value="ECO:0007669"/>
    <property type="project" value="TreeGrafter"/>
</dbReference>
<evidence type="ECO:0000313" key="18">
    <source>
        <dbReference type="EMBL" id="AND69305.1"/>
    </source>
</evidence>
<evidence type="ECO:0000256" key="7">
    <source>
        <dbReference type="ARBA" id="ARBA00022801"/>
    </source>
</evidence>
<keyword evidence="4" id="KW-0235">DNA replication</keyword>
<dbReference type="InterPro" id="IPR015797">
    <property type="entry name" value="NUDIX_hydrolase-like_dom_sf"/>
</dbReference>
<reference evidence="18 19" key="1">
    <citation type="submission" date="2016-02" db="EMBL/GenBank/DDBJ databases">
        <title>Complete genome sequencing and analysis of ATSB10, Dyella thiooxydans isolated from rhizosphere soil of sunflower (Helianthus annuus L.).</title>
        <authorList>
            <person name="Lee Y."/>
            <person name="Hwangbo K."/>
            <person name="Chung H."/>
            <person name="Yoo J."/>
            <person name="Kim K.Y."/>
            <person name="Sa T.M."/>
            <person name="Um Y."/>
            <person name="Madhaiyan M."/>
        </authorList>
    </citation>
    <scope>NUCLEOTIDE SEQUENCE [LARGE SCALE GENOMIC DNA]</scope>
    <source>
        <strain evidence="18 19">ATSB10</strain>
    </source>
</reference>
<comment type="similarity">
    <text evidence="2">Belongs to the Nudix hydrolase family.</text>
</comment>
<dbReference type="PANTHER" id="PTHR47707">
    <property type="entry name" value="8-OXO-DGTP DIPHOSPHATASE"/>
    <property type="match status" value="1"/>
</dbReference>
<comment type="cofactor">
    <cofactor evidence="1">
        <name>Mg(2+)</name>
        <dbReference type="ChEBI" id="CHEBI:18420"/>
    </cofactor>
</comment>
<keyword evidence="3" id="KW-0515">Mutator protein</keyword>
<evidence type="ECO:0000256" key="4">
    <source>
        <dbReference type="ARBA" id="ARBA00022705"/>
    </source>
</evidence>
<evidence type="ECO:0000256" key="8">
    <source>
        <dbReference type="ARBA" id="ARBA00022842"/>
    </source>
</evidence>
<dbReference type="GO" id="GO:0044715">
    <property type="term" value="F:8-oxo-dGDP phosphatase activity"/>
    <property type="evidence" value="ECO:0007669"/>
    <property type="project" value="TreeGrafter"/>
</dbReference>
<protein>
    <recommendedName>
        <fullName evidence="13">8-oxo-dGTP diphosphatase</fullName>
        <ecNumber evidence="12">3.6.1.55</ecNumber>
    </recommendedName>
    <alternativeName>
        <fullName evidence="16">7,8-dihydro-8-oxoguanine-triphosphatase</fullName>
    </alternativeName>
    <alternativeName>
        <fullName evidence="15">Mutator protein MutT</fullName>
    </alternativeName>
    <alternativeName>
        <fullName evidence="14">dGTP pyrophosphohydrolase</fullName>
    </alternativeName>
</protein>
<dbReference type="PANTHER" id="PTHR47707:SF1">
    <property type="entry name" value="NUDIX HYDROLASE FAMILY PROTEIN"/>
    <property type="match status" value="1"/>
</dbReference>
<dbReference type="SUPFAM" id="SSF55811">
    <property type="entry name" value="Nudix"/>
    <property type="match status" value="1"/>
</dbReference>
<dbReference type="PROSITE" id="PS51462">
    <property type="entry name" value="NUDIX"/>
    <property type="match status" value="1"/>
</dbReference>